<dbReference type="GO" id="GO:0140359">
    <property type="term" value="F:ABC-type transporter activity"/>
    <property type="evidence" value="ECO:0007669"/>
    <property type="project" value="InterPro"/>
</dbReference>
<comment type="caution">
    <text evidence="10">The sequence shown here is derived from an EMBL/GenBank/DDBJ whole genome shotgun (WGS) entry which is preliminary data.</text>
</comment>
<dbReference type="Gene3D" id="3.40.50.300">
    <property type="entry name" value="P-loop containing nucleotide triphosphate hydrolases"/>
    <property type="match status" value="1"/>
</dbReference>
<keyword evidence="4 10" id="KW-0067">ATP-binding</keyword>
<dbReference type="OrthoDB" id="9760776at2"/>
<dbReference type="PANTHER" id="PTHR24221">
    <property type="entry name" value="ATP-BINDING CASSETTE SUB-FAMILY B"/>
    <property type="match status" value="1"/>
</dbReference>
<organism evidence="10 11">
    <name type="scientific">Sodalis ligni</name>
    <dbReference type="NCBI Taxonomy" id="2697027"/>
    <lineage>
        <taxon>Bacteria</taxon>
        <taxon>Pseudomonadati</taxon>
        <taxon>Pseudomonadota</taxon>
        <taxon>Gammaproteobacteria</taxon>
        <taxon>Enterobacterales</taxon>
        <taxon>Bruguierivoracaceae</taxon>
        <taxon>Sodalis</taxon>
    </lineage>
</organism>
<sequence length="552" mass="60808">MRTLIQLARDAGGLLLLALIASVVSGFSNASLIALINKTLTVEAAGLALLGRTFIALTLLMLITRVLSETVFMYLGQRAKARLRNEVVACIGDAGLQSVESLGMSRAMAVLTQDLDTIVVFFVGLPNLVMYGAVIAGCLCYLGLLSWPVLLCALVTITLGSLGFWLIHGRALTLLRSSRRREDTLLHLFRALFDGVKELKLNPVRRRRFINNEVATNIEAVRAERTRGYVLYGMATSWGSFLFFAFIGGVLFLLGRWLPLSHPVITGYAMVFLYMIIPIEGLLSALPNIATARVALARIQDVRRQLPAESLQRGAPMPALKSLSLCGVTHHYRRELDNASFLLGPITLTLRPGELTFVIGGNGSGKTTLAKLLVGLYPPEEGVILLNGEPVGEADWERYRQCFSVVFSDFYLFDDVSSERPADDGQISTLLAALQLEHKVSIRQGRFSTTALSQGQRKRLALLLAWTEDRPFYLFDEWAADQDPAFKAVFYRQILPDLKARGKTVLVITHDDAYFPSADRLIKLDAGQIVSDIRQEGPVWDNSRLHAGQSGG</sequence>
<feature type="domain" description="ABC transmembrane type-1" evidence="9">
    <location>
        <begin position="16"/>
        <end position="291"/>
    </location>
</feature>
<evidence type="ECO:0000256" key="4">
    <source>
        <dbReference type="ARBA" id="ARBA00022840"/>
    </source>
</evidence>
<evidence type="ECO:0000256" key="7">
    <source>
        <dbReference type="SAM" id="Phobius"/>
    </source>
</evidence>
<dbReference type="InterPro" id="IPR027417">
    <property type="entry name" value="P-loop_NTPase"/>
</dbReference>
<dbReference type="AlphaFoldDB" id="A0A4R1NCL8"/>
<evidence type="ECO:0000313" key="10">
    <source>
        <dbReference type="EMBL" id="TCL05295.1"/>
    </source>
</evidence>
<dbReference type="PANTHER" id="PTHR24221:SF654">
    <property type="entry name" value="ATP-BINDING CASSETTE SUB-FAMILY B MEMBER 6"/>
    <property type="match status" value="1"/>
</dbReference>
<gene>
    <name evidence="10" type="ORF">EZJ58_3469</name>
</gene>
<dbReference type="Proteomes" id="UP000294555">
    <property type="component" value="Unassembled WGS sequence"/>
</dbReference>
<dbReference type="Pfam" id="PF00005">
    <property type="entry name" value="ABC_tran"/>
    <property type="match status" value="1"/>
</dbReference>
<evidence type="ECO:0000256" key="1">
    <source>
        <dbReference type="ARBA" id="ARBA00004651"/>
    </source>
</evidence>
<protein>
    <submittedName>
        <fullName evidence="10">Putative ATP-binding cassette transporter</fullName>
    </submittedName>
</protein>
<name>A0A4R1NCL8_9GAMM</name>
<evidence type="ECO:0000313" key="11">
    <source>
        <dbReference type="Proteomes" id="UP000294555"/>
    </source>
</evidence>
<evidence type="ECO:0000256" key="6">
    <source>
        <dbReference type="ARBA" id="ARBA00023136"/>
    </source>
</evidence>
<accession>A0A4R1NCL8</accession>
<evidence type="ECO:0000259" key="8">
    <source>
        <dbReference type="PROSITE" id="PS50893"/>
    </source>
</evidence>
<feature type="transmembrane region" description="Helical" evidence="7">
    <location>
        <begin position="118"/>
        <end position="142"/>
    </location>
</feature>
<dbReference type="InterPro" id="IPR039421">
    <property type="entry name" value="Type_1_exporter"/>
</dbReference>
<feature type="domain" description="ABC transporter" evidence="8">
    <location>
        <begin position="323"/>
        <end position="551"/>
    </location>
</feature>
<dbReference type="InterPro" id="IPR017871">
    <property type="entry name" value="ABC_transporter-like_CS"/>
</dbReference>
<dbReference type="InterPro" id="IPR005898">
    <property type="entry name" value="Cyc_pep_transpt_SyrD/YojI"/>
</dbReference>
<dbReference type="RefSeq" id="WP_132924010.1">
    <property type="nucleotide sequence ID" value="NZ_SJOI01000001.1"/>
</dbReference>
<dbReference type="PROSITE" id="PS50893">
    <property type="entry name" value="ABC_TRANSPORTER_2"/>
    <property type="match status" value="1"/>
</dbReference>
<dbReference type="PROSITE" id="PS50929">
    <property type="entry name" value="ABC_TM1F"/>
    <property type="match status" value="1"/>
</dbReference>
<reference evidence="10 11" key="1">
    <citation type="submission" date="2019-02" db="EMBL/GenBank/DDBJ databases">
        <title>Investigation of anaerobic lignin degradation for improved lignocellulosic biofuels.</title>
        <authorList>
            <person name="Deangelis K."/>
        </authorList>
    </citation>
    <scope>NUCLEOTIDE SEQUENCE [LARGE SCALE GENOMIC DNA]</scope>
    <source>
        <strain evidence="10 11">159R</strain>
    </source>
</reference>
<dbReference type="GO" id="GO:0016887">
    <property type="term" value="F:ATP hydrolysis activity"/>
    <property type="evidence" value="ECO:0007669"/>
    <property type="project" value="InterPro"/>
</dbReference>
<proteinExistence type="predicted"/>
<feature type="transmembrane region" description="Helical" evidence="7">
    <location>
        <begin position="229"/>
        <end position="253"/>
    </location>
</feature>
<dbReference type="Gene3D" id="1.20.1560.10">
    <property type="entry name" value="ABC transporter type 1, transmembrane domain"/>
    <property type="match status" value="1"/>
</dbReference>
<feature type="transmembrane region" description="Helical" evidence="7">
    <location>
        <begin position="265"/>
        <end position="286"/>
    </location>
</feature>
<feature type="transmembrane region" description="Helical" evidence="7">
    <location>
        <begin position="148"/>
        <end position="167"/>
    </location>
</feature>
<keyword evidence="5 7" id="KW-1133">Transmembrane helix</keyword>
<dbReference type="InterPro" id="IPR003593">
    <property type="entry name" value="AAA+_ATPase"/>
</dbReference>
<keyword evidence="11" id="KW-1185">Reference proteome</keyword>
<dbReference type="SUPFAM" id="SSF90123">
    <property type="entry name" value="ABC transporter transmembrane region"/>
    <property type="match status" value="1"/>
</dbReference>
<keyword evidence="6 7" id="KW-0472">Membrane</keyword>
<dbReference type="SMART" id="SM00382">
    <property type="entry name" value="AAA"/>
    <property type="match status" value="1"/>
</dbReference>
<dbReference type="SUPFAM" id="SSF52540">
    <property type="entry name" value="P-loop containing nucleoside triphosphate hydrolases"/>
    <property type="match status" value="1"/>
</dbReference>
<dbReference type="InterPro" id="IPR036640">
    <property type="entry name" value="ABC1_TM_sf"/>
</dbReference>
<evidence type="ECO:0000256" key="3">
    <source>
        <dbReference type="ARBA" id="ARBA00022741"/>
    </source>
</evidence>
<dbReference type="CDD" id="cd03228">
    <property type="entry name" value="ABCC_MRP_Like"/>
    <property type="match status" value="1"/>
</dbReference>
<dbReference type="NCBIfam" id="TIGR01194">
    <property type="entry name" value="cyc_pep_trnsptr"/>
    <property type="match status" value="1"/>
</dbReference>
<dbReference type="InterPro" id="IPR011527">
    <property type="entry name" value="ABC1_TM_dom"/>
</dbReference>
<dbReference type="GO" id="GO:0015833">
    <property type="term" value="P:peptide transport"/>
    <property type="evidence" value="ECO:0007669"/>
    <property type="project" value="InterPro"/>
</dbReference>
<comment type="subcellular location">
    <subcellularLocation>
        <location evidence="1">Cell membrane</location>
        <topology evidence="1">Multi-pass membrane protein</topology>
    </subcellularLocation>
</comment>
<dbReference type="GO" id="GO:0005524">
    <property type="term" value="F:ATP binding"/>
    <property type="evidence" value="ECO:0007669"/>
    <property type="project" value="UniProtKB-KW"/>
</dbReference>
<evidence type="ECO:0000256" key="2">
    <source>
        <dbReference type="ARBA" id="ARBA00022692"/>
    </source>
</evidence>
<dbReference type="GO" id="GO:0005886">
    <property type="term" value="C:plasma membrane"/>
    <property type="evidence" value="ECO:0007669"/>
    <property type="project" value="UniProtKB-SubCell"/>
</dbReference>
<dbReference type="GO" id="GO:0034040">
    <property type="term" value="F:ATPase-coupled lipid transmembrane transporter activity"/>
    <property type="evidence" value="ECO:0007669"/>
    <property type="project" value="TreeGrafter"/>
</dbReference>
<dbReference type="EMBL" id="SJOI01000001">
    <property type="protein sequence ID" value="TCL05295.1"/>
    <property type="molecule type" value="Genomic_DNA"/>
</dbReference>
<keyword evidence="2 7" id="KW-0812">Transmembrane</keyword>
<feature type="transmembrane region" description="Helical" evidence="7">
    <location>
        <begin position="54"/>
        <end position="75"/>
    </location>
</feature>
<keyword evidence="3" id="KW-0547">Nucleotide-binding</keyword>
<evidence type="ECO:0000259" key="9">
    <source>
        <dbReference type="PROSITE" id="PS50929"/>
    </source>
</evidence>
<dbReference type="InterPro" id="IPR003439">
    <property type="entry name" value="ABC_transporter-like_ATP-bd"/>
</dbReference>
<evidence type="ECO:0000256" key="5">
    <source>
        <dbReference type="ARBA" id="ARBA00022989"/>
    </source>
</evidence>
<dbReference type="PROSITE" id="PS00211">
    <property type="entry name" value="ABC_TRANSPORTER_1"/>
    <property type="match status" value="1"/>
</dbReference>
<dbReference type="GO" id="GO:1904680">
    <property type="term" value="F:peptide transmembrane transporter activity"/>
    <property type="evidence" value="ECO:0007669"/>
    <property type="project" value="InterPro"/>
</dbReference>